<name>A0AAE1PHI7_9EUCA</name>
<evidence type="ECO:0000313" key="3">
    <source>
        <dbReference type="Proteomes" id="UP001292094"/>
    </source>
</evidence>
<gene>
    <name evidence="2" type="ORF">Pmani_019749</name>
</gene>
<sequence>MDVKGGSERLQRKERNRGRDVERREGGREGWMQRFESDGRMQREGPLNANRDRNEGCRGWEGGREGGNGGCEGKKERRDERKGFRRRGRSG</sequence>
<organism evidence="2 3">
    <name type="scientific">Petrolisthes manimaculis</name>
    <dbReference type="NCBI Taxonomy" id="1843537"/>
    <lineage>
        <taxon>Eukaryota</taxon>
        <taxon>Metazoa</taxon>
        <taxon>Ecdysozoa</taxon>
        <taxon>Arthropoda</taxon>
        <taxon>Crustacea</taxon>
        <taxon>Multicrustacea</taxon>
        <taxon>Malacostraca</taxon>
        <taxon>Eumalacostraca</taxon>
        <taxon>Eucarida</taxon>
        <taxon>Decapoda</taxon>
        <taxon>Pleocyemata</taxon>
        <taxon>Anomura</taxon>
        <taxon>Galatheoidea</taxon>
        <taxon>Porcellanidae</taxon>
        <taxon>Petrolisthes</taxon>
    </lineage>
</organism>
<comment type="caution">
    <text evidence="2">The sequence shown here is derived from an EMBL/GenBank/DDBJ whole genome shotgun (WGS) entry which is preliminary data.</text>
</comment>
<keyword evidence="3" id="KW-1185">Reference proteome</keyword>
<dbReference type="EMBL" id="JAWZYT010001874">
    <property type="protein sequence ID" value="KAK4308544.1"/>
    <property type="molecule type" value="Genomic_DNA"/>
</dbReference>
<protein>
    <submittedName>
        <fullName evidence="2">Uncharacterized protein</fullName>
    </submittedName>
</protein>
<reference evidence="2" key="1">
    <citation type="submission" date="2023-11" db="EMBL/GenBank/DDBJ databases">
        <title>Genome assemblies of two species of porcelain crab, Petrolisthes cinctipes and Petrolisthes manimaculis (Anomura: Porcellanidae).</title>
        <authorList>
            <person name="Angst P."/>
        </authorList>
    </citation>
    <scope>NUCLEOTIDE SEQUENCE</scope>
    <source>
        <strain evidence="2">PB745_02</strain>
        <tissue evidence="2">Gill</tissue>
    </source>
</reference>
<evidence type="ECO:0000256" key="1">
    <source>
        <dbReference type="SAM" id="MobiDB-lite"/>
    </source>
</evidence>
<dbReference type="Proteomes" id="UP001292094">
    <property type="component" value="Unassembled WGS sequence"/>
</dbReference>
<feature type="compositionally biased region" description="Basic and acidic residues" evidence="1">
    <location>
        <begin position="72"/>
        <end position="82"/>
    </location>
</feature>
<dbReference type="AlphaFoldDB" id="A0AAE1PHI7"/>
<feature type="region of interest" description="Disordered" evidence="1">
    <location>
        <begin position="1"/>
        <end position="91"/>
    </location>
</feature>
<feature type="compositionally biased region" description="Basic and acidic residues" evidence="1">
    <location>
        <begin position="1"/>
        <end position="28"/>
    </location>
</feature>
<accession>A0AAE1PHI7</accession>
<evidence type="ECO:0000313" key="2">
    <source>
        <dbReference type="EMBL" id="KAK4308544.1"/>
    </source>
</evidence>
<feature type="compositionally biased region" description="Basic and acidic residues" evidence="1">
    <location>
        <begin position="50"/>
        <end position="64"/>
    </location>
</feature>
<proteinExistence type="predicted"/>